<evidence type="ECO:0000256" key="4">
    <source>
        <dbReference type="PROSITE-ProRule" id="PRU01248"/>
    </source>
</evidence>
<feature type="domain" description="Tyr recombinase" evidence="5">
    <location>
        <begin position="182"/>
        <end position="379"/>
    </location>
</feature>
<dbReference type="SUPFAM" id="SSF56349">
    <property type="entry name" value="DNA breaking-rejoining enzymes"/>
    <property type="match status" value="1"/>
</dbReference>
<evidence type="ECO:0000313" key="7">
    <source>
        <dbReference type="EMBL" id="MEV0367574.1"/>
    </source>
</evidence>
<dbReference type="PROSITE" id="PS51898">
    <property type="entry name" value="TYR_RECOMBINASE"/>
    <property type="match status" value="1"/>
</dbReference>
<dbReference type="PANTHER" id="PTHR30349:SF64">
    <property type="entry name" value="PROPHAGE INTEGRASE INTD-RELATED"/>
    <property type="match status" value="1"/>
</dbReference>
<dbReference type="InterPro" id="IPR044068">
    <property type="entry name" value="CB"/>
</dbReference>
<evidence type="ECO:0000259" key="6">
    <source>
        <dbReference type="PROSITE" id="PS51900"/>
    </source>
</evidence>
<comment type="caution">
    <text evidence="7">The sequence shown here is derived from an EMBL/GenBank/DDBJ whole genome shotgun (WGS) entry which is preliminary data.</text>
</comment>
<organism evidence="7 8">
    <name type="scientific">Nocardia fusca</name>
    <dbReference type="NCBI Taxonomy" id="941183"/>
    <lineage>
        <taxon>Bacteria</taxon>
        <taxon>Bacillati</taxon>
        <taxon>Actinomycetota</taxon>
        <taxon>Actinomycetes</taxon>
        <taxon>Mycobacteriales</taxon>
        <taxon>Nocardiaceae</taxon>
        <taxon>Nocardia</taxon>
    </lineage>
</organism>
<evidence type="ECO:0000256" key="1">
    <source>
        <dbReference type="ARBA" id="ARBA00008857"/>
    </source>
</evidence>
<dbReference type="EMBL" id="JBFAIH010000031">
    <property type="protein sequence ID" value="MEV0367574.1"/>
    <property type="molecule type" value="Genomic_DNA"/>
</dbReference>
<keyword evidence="3" id="KW-0233">DNA recombination</keyword>
<name>A0ABV3FIL8_9NOCA</name>
<feature type="domain" description="Core-binding (CB)" evidence="6">
    <location>
        <begin position="71"/>
        <end position="162"/>
    </location>
</feature>
<sequence>MSSVRINTRKDGSTYTQILFREFDPAKGRRVQASISFDDHGAALRWQKILEQVGPEKARAMLDIEQTTAAEKVVTLNDSWAETYISGLTGVEEATRTRYRRYMERDIGPAMGDLPLSSLCAVTADQNSVVQEWVNEMELDGFAPKTIQNKHAFLSGCLRAAVKRQLMPFNPCEDTRMPKARRERVFLEPSEFDVLYEAVPQKWKPMVLFLVTTGARYSEATALRVGDLVRQTDHDGKTFWTCRISKAWKYTGTSERKLGGPKTARGYRTINVPAETVAELDLAGRGKEELVFQTRTGKRIIPQQFFNLAWKPAVEAVADRIGKKPRVHDLRHTCASWMLNNGAEITDVSAHLGHESIKTTVDVYGHLDRRSGHRASTAISRALVQTAVRPVA</sequence>
<dbReference type="CDD" id="cd01189">
    <property type="entry name" value="INT_ICEBs1_C_like"/>
    <property type="match status" value="1"/>
</dbReference>
<dbReference type="InterPro" id="IPR010998">
    <property type="entry name" value="Integrase_recombinase_N"/>
</dbReference>
<dbReference type="Gene3D" id="1.10.443.10">
    <property type="entry name" value="Intergrase catalytic core"/>
    <property type="match status" value="1"/>
</dbReference>
<dbReference type="InterPro" id="IPR002104">
    <property type="entry name" value="Integrase_catalytic"/>
</dbReference>
<evidence type="ECO:0000256" key="3">
    <source>
        <dbReference type="ARBA" id="ARBA00023172"/>
    </source>
</evidence>
<evidence type="ECO:0000313" key="8">
    <source>
        <dbReference type="Proteomes" id="UP001551658"/>
    </source>
</evidence>
<dbReference type="InterPro" id="IPR011010">
    <property type="entry name" value="DNA_brk_join_enz"/>
</dbReference>
<dbReference type="InterPro" id="IPR050090">
    <property type="entry name" value="Tyrosine_recombinase_XerCD"/>
</dbReference>
<reference evidence="7 8" key="1">
    <citation type="submission" date="2024-06" db="EMBL/GenBank/DDBJ databases">
        <title>The Natural Products Discovery Center: Release of the First 8490 Sequenced Strains for Exploring Actinobacteria Biosynthetic Diversity.</title>
        <authorList>
            <person name="Kalkreuter E."/>
            <person name="Kautsar S.A."/>
            <person name="Yang D."/>
            <person name="Bader C.D."/>
            <person name="Teijaro C.N."/>
            <person name="Fluegel L."/>
            <person name="Davis C.M."/>
            <person name="Simpson J.R."/>
            <person name="Lauterbach L."/>
            <person name="Steele A.D."/>
            <person name="Gui C."/>
            <person name="Meng S."/>
            <person name="Li G."/>
            <person name="Viehrig K."/>
            <person name="Ye F."/>
            <person name="Su P."/>
            <person name="Kiefer A.F."/>
            <person name="Nichols A."/>
            <person name="Cepeda A.J."/>
            <person name="Yan W."/>
            <person name="Fan B."/>
            <person name="Jiang Y."/>
            <person name="Adhikari A."/>
            <person name="Zheng C.-J."/>
            <person name="Schuster L."/>
            <person name="Cowan T.M."/>
            <person name="Smanski M.J."/>
            <person name="Chevrette M.G."/>
            <person name="De Carvalho L.P.S."/>
            <person name="Shen B."/>
        </authorList>
    </citation>
    <scope>NUCLEOTIDE SEQUENCE [LARGE SCALE GENOMIC DNA]</scope>
    <source>
        <strain evidence="7 8">NPDC050671</strain>
    </source>
</reference>
<dbReference type="InterPro" id="IPR013762">
    <property type="entry name" value="Integrase-like_cat_sf"/>
</dbReference>
<dbReference type="Gene3D" id="1.10.150.130">
    <property type="match status" value="1"/>
</dbReference>
<dbReference type="RefSeq" id="WP_357987358.1">
    <property type="nucleotide sequence ID" value="NZ_JBFAIH010000031.1"/>
</dbReference>
<dbReference type="PANTHER" id="PTHR30349">
    <property type="entry name" value="PHAGE INTEGRASE-RELATED"/>
    <property type="match status" value="1"/>
</dbReference>
<keyword evidence="8" id="KW-1185">Reference proteome</keyword>
<comment type="similarity">
    <text evidence="1">Belongs to the 'phage' integrase family.</text>
</comment>
<keyword evidence="2 4" id="KW-0238">DNA-binding</keyword>
<dbReference type="Proteomes" id="UP001551658">
    <property type="component" value="Unassembled WGS sequence"/>
</dbReference>
<gene>
    <name evidence="7" type="ORF">AB0H72_33295</name>
</gene>
<evidence type="ECO:0000256" key="2">
    <source>
        <dbReference type="ARBA" id="ARBA00023125"/>
    </source>
</evidence>
<evidence type="ECO:0000259" key="5">
    <source>
        <dbReference type="PROSITE" id="PS51898"/>
    </source>
</evidence>
<dbReference type="PROSITE" id="PS51900">
    <property type="entry name" value="CB"/>
    <property type="match status" value="1"/>
</dbReference>
<dbReference type="Pfam" id="PF00589">
    <property type="entry name" value="Phage_integrase"/>
    <property type="match status" value="1"/>
</dbReference>
<accession>A0ABV3FIL8</accession>
<protein>
    <submittedName>
        <fullName evidence="7">Site-specific integrase</fullName>
    </submittedName>
</protein>
<proteinExistence type="inferred from homology"/>